<dbReference type="SUPFAM" id="SSF53850">
    <property type="entry name" value="Periplasmic binding protein-like II"/>
    <property type="match status" value="1"/>
</dbReference>
<protein>
    <submittedName>
        <fullName evidence="3">NitT/TauT family transport system substrate-binding protein</fullName>
    </submittedName>
</protein>
<feature type="signal peptide" evidence="1">
    <location>
        <begin position="1"/>
        <end position="18"/>
    </location>
</feature>
<dbReference type="PANTHER" id="PTHR31528:SF15">
    <property type="entry name" value="RIBOFLAVIN-BINDING PROTEIN RIBY"/>
    <property type="match status" value="1"/>
</dbReference>
<dbReference type="InterPro" id="IPR015168">
    <property type="entry name" value="SsuA/THI5"/>
</dbReference>
<dbReference type="PROSITE" id="PS51257">
    <property type="entry name" value="PROKAR_LIPOPROTEIN"/>
    <property type="match status" value="1"/>
</dbReference>
<evidence type="ECO:0000259" key="2">
    <source>
        <dbReference type="Pfam" id="PF09084"/>
    </source>
</evidence>
<sequence length="340" mass="35488">MKLRTLAIAVLAPVVAFAGTACGGDSGETTSASGKKLTKVTLTLNWYPYGEHAPFYYGKKKGIYEKHGIDLEIKAGQGSQKTVQAAAAGQTDFGWADTPALLAAVDKGMPVKSIGVFLQTTPASVQSFTASGIKQPADLKGKKIAGTAGDALARTFPVFLQKNGIDPKEVPVQNTDPAGKMAAVLSGKTAGLMGFANDQGPTMADKSGNDVSYLRYADFGLNFFSNGLIVGERKLKSDADLVKKMVAATSESWTAAEGDQAGAVASMAGASEQLPPEKVITEQFKTTLTLLHTPATQGKAPGVNAEEDWKTTIATFHEAGVIEKAQAPAEYWQASAAPQA</sequence>
<dbReference type="InterPro" id="IPR027939">
    <property type="entry name" value="NMT1/THI5"/>
</dbReference>
<dbReference type="Proteomes" id="UP000198318">
    <property type="component" value="Unassembled WGS sequence"/>
</dbReference>
<dbReference type="Pfam" id="PF09084">
    <property type="entry name" value="NMT1"/>
    <property type="match status" value="1"/>
</dbReference>
<reference evidence="3 4" key="1">
    <citation type="submission" date="2017-06" db="EMBL/GenBank/DDBJ databases">
        <authorList>
            <person name="Kim H.J."/>
            <person name="Triplett B.A."/>
        </authorList>
    </citation>
    <scope>NUCLEOTIDE SEQUENCE [LARGE SCALE GENOMIC DNA]</scope>
    <source>
        <strain evidence="3 4">DSM 44715</strain>
    </source>
</reference>
<dbReference type="Gene3D" id="3.40.190.10">
    <property type="entry name" value="Periplasmic binding protein-like II"/>
    <property type="match status" value="2"/>
</dbReference>
<dbReference type="GO" id="GO:0009228">
    <property type="term" value="P:thiamine biosynthetic process"/>
    <property type="evidence" value="ECO:0007669"/>
    <property type="project" value="InterPro"/>
</dbReference>
<keyword evidence="4" id="KW-1185">Reference proteome</keyword>
<evidence type="ECO:0000313" key="4">
    <source>
        <dbReference type="Proteomes" id="UP000198318"/>
    </source>
</evidence>
<name>A0A239NER3_9ACTN</name>
<evidence type="ECO:0000313" key="3">
    <source>
        <dbReference type="EMBL" id="SNT52619.1"/>
    </source>
</evidence>
<dbReference type="PANTHER" id="PTHR31528">
    <property type="entry name" value="4-AMINO-5-HYDROXYMETHYL-2-METHYLPYRIMIDINE PHOSPHATE SYNTHASE THI11-RELATED"/>
    <property type="match status" value="1"/>
</dbReference>
<proteinExistence type="predicted"/>
<keyword evidence="1" id="KW-0732">Signal</keyword>
<dbReference type="OrthoDB" id="5348911at2"/>
<dbReference type="AlphaFoldDB" id="A0A239NER3"/>
<organism evidence="3 4">
    <name type="scientific">Actinomadura meyerae</name>
    <dbReference type="NCBI Taxonomy" id="240840"/>
    <lineage>
        <taxon>Bacteria</taxon>
        <taxon>Bacillati</taxon>
        <taxon>Actinomycetota</taxon>
        <taxon>Actinomycetes</taxon>
        <taxon>Streptosporangiales</taxon>
        <taxon>Thermomonosporaceae</taxon>
        <taxon>Actinomadura</taxon>
    </lineage>
</organism>
<gene>
    <name evidence="3" type="ORF">SAMN05443665_103933</name>
</gene>
<dbReference type="RefSeq" id="WP_089329642.1">
    <property type="nucleotide sequence ID" value="NZ_FZOR01000039.1"/>
</dbReference>
<feature type="chain" id="PRO_5039537544" evidence="1">
    <location>
        <begin position="19"/>
        <end position="340"/>
    </location>
</feature>
<evidence type="ECO:0000256" key="1">
    <source>
        <dbReference type="SAM" id="SignalP"/>
    </source>
</evidence>
<dbReference type="EMBL" id="FZOR01000039">
    <property type="protein sequence ID" value="SNT52619.1"/>
    <property type="molecule type" value="Genomic_DNA"/>
</dbReference>
<accession>A0A239NER3</accession>
<feature type="domain" description="SsuA/THI5-like" evidence="2">
    <location>
        <begin position="51"/>
        <end position="257"/>
    </location>
</feature>